<dbReference type="PROSITE" id="PS51898">
    <property type="entry name" value="TYR_RECOMBINASE"/>
    <property type="match status" value="1"/>
</dbReference>
<dbReference type="PANTHER" id="PTHR30349:SF64">
    <property type="entry name" value="PROPHAGE INTEGRASE INTD-RELATED"/>
    <property type="match status" value="1"/>
</dbReference>
<dbReference type="InterPro" id="IPR050090">
    <property type="entry name" value="Tyrosine_recombinase_XerCD"/>
</dbReference>
<keyword evidence="3" id="KW-0238">DNA-binding</keyword>
<keyword evidence="2" id="KW-0229">DNA integration</keyword>
<dbReference type="PANTHER" id="PTHR30349">
    <property type="entry name" value="PHAGE INTEGRASE-RELATED"/>
    <property type="match status" value="1"/>
</dbReference>
<sequence length="279" mass="32028">MRILPRLPTVRDFLEPYLEWYKAEHPTTHGKAKSEVRLFMARFGHRPIDTLRPMEMESYKTDRLTKDKVSPETVGKEVRRLQAAFRSGVKWKELDFNPLEETRAPRGVRSVAVRFYDRTAMRKLYRANPARAPLCLFMAHTGLRRGELVGLGKDSVAGRRLRVESEPDEEGQGRTKSGKWREVPLNRYARWALRRLPDPLVAVHRDTLSDWFTSDAKRAGIGGSLHRLRHTFCAHMVIAGVPLRRVQILAGHADYATTEKFYAHLTPEGDDGAVAKLKY</sequence>
<dbReference type="InterPro" id="IPR013762">
    <property type="entry name" value="Integrase-like_cat_sf"/>
</dbReference>
<evidence type="ECO:0000313" key="7">
    <source>
        <dbReference type="Proteomes" id="UP001251948"/>
    </source>
</evidence>
<dbReference type="InterPro" id="IPR002104">
    <property type="entry name" value="Integrase_catalytic"/>
</dbReference>
<evidence type="ECO:0000256" key="4">
    <source>
        <dbReference type="ARBA" id="ARBA00023172"/>
    </source>
</evidence>
<evidence type="ECO:0000313" key="6">
    <source>
        <dbReference type="EMBL" id="MDT3468657.1"/>
    </source>
</evidence>
<reference evidence="6" key="1">
    <citation type="submission" date="2023-07" db="EMBL/GenBank/DDBJ databases">
        <title>Comparative genomics of clinical Stenotrophomonas maltophilia isolates reveals regions of diversity which correlate with colonization and persistence in vivo.</title>
        <authorList>
            <person name="Mcdaniel M.S."/>
            <person name="Swords W.E."/>
            <person name="Sumpter N.A."/>
            <person name="Lindgren N.R."/>
            <person name="Billiot C.E."/>
        </authorList>
    </citation>
    <scope>NUCLEOTIDE SEQUENCE</scope>
    <source>
        <strain evidence="6">Ism4</strain>
    </source>
</reference>
<dbReference type="Proteomes" id="UP001251948">
    <property type="component" value="Unassembled WGS sequence"/>
</dbReference>
<dbReference type="AlphaFoldDB" id="A0AAJ2MVF8"/>
<evidence type="ECO:0000256" key="2">
    <source>
        <dbReference type="ARBA" id="ARBA00022908"/>
    </source>
</evidence>
<evidence type="ECO:0000256" key="1">
    <source>
        <dbReference type="ARBA" id="ARBA00008857"/>
    </source>
</evidence>
<dbReference type="GO" id="GO:0003677">
    <property type="term" value="F:DNA binding"/>
    <property type="evidence" value="ECO:0007669"/>
    <property type="project" value="UniProtKB-KW"/>
</dbReference>
<evidence type="ECO:0000259" key="5">
    <source>
        <dbReference type="PROSITE" id="PS51898"/>
    </source>
</evidence>
<comment type="similarity">
    <text evidence="1">Belongs to the 'phage' integrase family.</text>
</comment>
<keyword evidence="4" id="KW-0233">DNA recombination</keyword>
<protein>
    <submittedName>
        <fullName evidence="6">Tyrosine-type recombinase/integrase</fullName>
    </submittedName>
</protein>
<dbReference type="InterPro" id="IPR011010">
    <property type="entry name" value="DNA_brk_join_enz"/>
</dbReference>
<name>A0AAJ2MVF8_STEMA</name>
<evidence type="ECO:0000256" key="3">
    <source>
        <dbReference type="ARBA" id="ARBA00023125"/>
    </source>
</evidence>
<dbReference type="GO" id="GO:0015074">
    <property type="term" value="P:DNA integration"/>
    <property type="evidence" value="ECO:0007669"/>
    <property type="project" value="UniProtKB-KW"/>
</dbReference>
<dbReference type="Gene3D" id="1.10.150.130">
    <property type="match status" value="1"/>
</dbReference>
<proteinExistence type="inferred from homology"/>
<dbReference type="InterPro" id="IPR010998">
    <property type="entry name" value="Integrase_recombinase_N"/>
</dbReference>
<gene>
    <name evidence="6" type="ORF">ROV92_11735</name>
</gene>
<comment type="caution">
    <text evidence="6">The sequence shown here is derived from an EMBL/GenBank/DDBJ whole genome shotgun (WGS) entry which is preliminary data.</text>
</comment>
<accession>A0AAJ2MVF8</accession>
<feature type="domain" description="Tyr recombinase" evidence="5">
    <location>
        <begin position="111"/>
        <end position="275"/>
    </location>
</feature>
<organism evidence="6 7">
    <name type="scientific">Stenotrophomonas maltophilia</name>
    <name type="common">Pseudomonas maltophilia</name>
    <name type="synonym">Xanthomonas maltophilia</name>
    <dbReference type="NCBI Taxonomy" id="40324"/>
    <lineage>
        <taxon>Bacteria</taxon>
        <taxon>Pseudomonadati</taxon>
        <taxon>Pseudomonadota</taxon>
        <taxon>Gammaproteobacteria</taxon>
        <taxon>Lysobacterales</taxon>
        <taxon>Lysobacteraceae</taxon>
        <taxon>Stenotrophomonas</taxon>
        <taxon>Stenotrophomonas maltophilia group</taxon>
    </lineage>
</organism>
<dbReference type="Pfam" id="PF00589">
    <property type="entry name" value="Phage_integrase"/>
    <property type="match status" value="1"/>
</dbReference>
<dbReference type="Gene3D" id="1.10.443.10">
    <property type="entry name" value="Intergrase catalytic core"/>
    <property type="match status" value="1"/>
</dbReference>
<dbReference type="RefSeq" id="WP_312562346.1">
    <property type="nucleotide sequence ID" value="NZ_JAVSKO010000004.1"/>
</dbReference>
<dbReference type="GO" id="GO:0006310">
    <property type="term" value="P:DNA recombination"/>
    <property type="evidence" value="ECO:0007669"/>
    <property type="project" value="UniProtKB-KW"/>
</dbReference>
<dbReference type="EMBL" id="JAVSKO010000004">
    <property type="protein sequence ID" value="MDT3468657.1"/>
    <property type="molecule type" value="Genomic_DNA"/>
</dbReference>
<dbReference type="SUPFAM" id="SSF56349">
    <property type="entry name" value="DNA breaking-rejoining enzymes"/>
    <property type="match status" value="1"/>
</dbReference>